<comment type="caution">
    <text evidence="1">The sequence shown here is derived from an EMBL/GenBank/DDBJ whole genome shotgun (WGS) entry which is preliminary data.</text>
</comment>
<accession>A0A832EJ15</accession>
<dbReference type="AlphaFoldDB" id="A0A832EJ15"/>
<protein>
    <submittedName>
        <fullName evidence="1">Uncharacterized protein</fullName>
    </submittedName>
</protein>
<gene>
    <name evidence="1" type="ORF">ENS06_06690</name>
</gene>
<name>A0A832EJ15_9BACT</name>
<organism evidence="1">
    <name type="scientific">Desulfacinum infernum</name>
    <dbReference type="NCBI Taxonomy" id="35837"/>
    <lineage>
        <taxon>Bacteria</taxon>
        <taxon>Pseudomonadati</taxon>
        <taxon>Thermodesulfobacteriota</taxon>
        <taxon>Syntrophobacteria</taxon>
        <taxon>Syntrophobacterales</taxon>
        <taxon>Syntrophobacteraceae</taxon>
        <taxon>Desulfacinum</taxon>
    </lineage>
</organism>
<dbReference type="EMBL" id="DSTK01000019">
    <property type="protein sequence ID" value="HFK96999.1"/>
    <property type="molecule type" value="Genomic_DNA"/>
</dbReference>
<evidence type="ECO:0000313" key="1">
    <source>
        <dbReference type="EMBL" id="HFK96999.1"/>
    </source>
</evidence>
<sequence>MNVISMDQYRERRNRAREKALYRAIEQEQRHFNAVWDNLQKLPPNRVVQIFQKSLKYGLLNLQDMHKRFD</sequence>
<reference evidence="1" key="1">
    <citation type="journal article" date="2020" name="mSystems">
        <title>Genome- and Community-Level Interaction Insights into Carbon Utilization and Element Cycling Functions of Hydrothermarchaeota in Hydrothermal Sediment.</title>
        <authorList>
            <person name="Zhou Z."/>
            <person name="Liu Y."/>
            <person name="Xu W."/>
            <person name="Pan J."/>
            <person name="Luo Z.H."/>
            <person name="Li M."/>
        </authorList>
    </citation>
    <scope>NUCLEOTIDE SEQUENCE [LARGE SCALE GENOMIC DNA]</scope>
    <source>
        <strain evidence="1">SpSt-456</strain>
    </source>
</reference>
<proteinExistence type="predicted"/>